<organism evidence="1">
    <name type="scientific">Streptomyces avermitilis</name>
    <dbReference type="NCBI Taxonomy" id="33903"/>
    <lineage>
        <taxon>Bacteria</taxon>
        <taxon>Bacillati</taxon>
        <taxon>Actinomycetota</taxon>
        <taxon>Actinomycetes</taxon>
        <taxon>Kitasatosporales</taxon>
        <taxon>Streptomycetaceae</taxon>
        <taxon>Streptomyces</taxon>
    </lineage>
</organism>
<reference evidence="1" key="1">
    <citation type="submission" date="2017-08" db="EMBL/GenBank/DDBJ databases">
        <title>Disruption of autoregulator-receptor homologue AvaR3 activates the production of cryptic phthoxazolin A in Streptomyces avermitilis.</title>
        <authorList>
            <person name="Suroto D.A."/>
            <person name="Kitani S."/>
            <person name="Miyamoto K."/>
            <person name="Sakihama Y."/>
            <person name="Arai M."/>
            <person name="Ikeda H."/>
            <person name="Nihira T."/>
        </authorList>
    </citation>
    <scope>NUCLEOTIDE SEQUENCE</scope>
    <source>
        <strain evidence="1">KA-320</strain>
    </source>
</reference>
<evidence type="ECO:0000313" key="1">
    <source>
        <dbReference type="EMBL" id="BBA21081.1"/>
    </source>
</evidence>
<dbReference type="EMBL" id="LC315614">
    <property type="protein sequence ID" value="BBA21081.1"/>
    <property type="molecule type" value="Genomic_DNA"/>
</dbReference>
<sequence>MDVAPAGIDPEGAALGFHIRAPDVLLDTTGTALRMATAAGANRTAALSARGGTGSSAVRLAISEDRSMCDR</sequence>
<dbReference type="AlphaFoldDB" id="A0A224ANG4"/>
<protein>
    <submittedName>
        <fullName evidence="1">Uncharacterized protein</fullName>
    </submittedName>
</protein>
<accession>A0A224ANG4</accession>
<proteinExistence type="predicted"/>
<name>A0A224ANG4_STRAX</name>